<proteinExistence type="predicted"/>
<dbReference type="EMBL" id="MFST01000111">
    <property type="protein sequence ID" value="OGI43533.1"/>
    <property type="molecule type" value="Genomic_DNA"/>
</dbReference>
<organism evidence="1 2">
    <name type="scientific">Candidatus Muproteobacteria bacterium RBG_16_65_31</name>
    <dbReference type="NCBI Taxonomy" id="1817759"/>
    <lineage>
        <taxon>Bacteria</taxon>
        <taxon>Pseudomonadati</taxon>
        <taxon>Pseudomonadota</taxon>
        <taxon>Candidatus Muproteobacteria</taxon>
    </lineage>
</organism>
<dbReference type="InterPro" id="IPR035903">
    <property type="entry name" value="HesB-like_dom_sf"/>
</dbReference>
<dbReference type="Gene3D" id="2.60.300.12">
    <property type="entry name" value="HesB-like domain"/>
    <property type="match status" value="1"/>
</dbReference>
<accession>A0A1F6TEH1</accession>
<evidence type="ECO:0000313" key="2">
    <source>
        <dbReference type="Proteomes" id="UP000179344"/>
    </source>
</evidence>
<protein>
    <recommendedName>
        <fullName evidence="3">FeS cluster biogenesis domain-containing protein</fullName>
    </recommendedName>
</protein>
<evidence type="ECO:0008006" key="3">
    <source>
        <dbReference type="Google" id="ProtNLM"/>
    </source>
</evidence>
<reference evidence="1 2" key="1">
    <citation type="journal article" date="2016" name="Nat. Commun.">
        <title>Thousands of microbial genomes shed light on interconnected biogeochemical processes in an aquifer system.</title>
        <authorList>
            <person name="Anantharaman K."/>
            <person name="Brown C.T."/>
            <person name="Hug L.A."/>
            <person name="Sharon I."/>
            <person name="Castelle C.J."/>
            <person name="Probst A.J."/>
            <person name="Thomas B.C."/>
            <person name="Singh A."/>
            <person name="Wilkins M.J."/>
            <person name="Karaoz U."/>
            <person name="Brodie E.L."/>
            <person name="Williams K.H."/>
            <person name="Hubbard S.S."/>
            <person name="Banfield J.F."/>
        </authorList>
    </citation>
    <scope>NUCLEOTIDE SEQUENCE [LARGE SCALE GENOMIC DNA]</scope>
</reference>
<sequence length="108" mass="11664">MITVTPQAAVQIRKSAGASSAQNQFLRLAARLDDNGKFDYGMGWDERRENDLHFTSEGVDILVASNCKDLLMGAVLDFVDLSPGESQFIVVNPNDPSHTAKAPVAADD</sequence>
<dbReference type="Proteomes" id="UP000179344">
    <property type="component" value="Unassembled WGS sequence"/>
</dbReference>
<evidence type="ECO:0000313" key="1">
    <source>
        <dbReference type="EMBL" id="OGI43533.1"/>
    </source>
</evidence>
<comment type="caution">
    <text evidence="1">The sequence shown here is derived from an EMBL/GenBank/DDBJ whole genome shotgun (WGS) entry which is preliminary data.</text>
</comment>
<dbReference type="AlphaFoldDB" id="A0A1F6TEH1"/>
<name>A0A1F6TEH1_9PROT</name>
<gene>
    <name evidence="1" type="ORF">A2V92_03615</name>
</gene>
<dbReference type="SUPFAM" id="SSF89360">
    <property type="entry name" value="HesB-like domain"/>
    <property type="match status" value="1"/>
</dbReference>